<sequence length="297" mass="33613">MTIIFSPSFNGSYPNPSSNSNALPIFMSCFLSRPSSSVFIAYSITKILLCLPLWMFIFNIALHQWRSMSLTRTMRHSDCLNYNMVVMDLISVIGSILCCYGLYSIHLTFLNAGCLIFSFSWYGQAASHILISMEGYLATVHPITYMGLRKQRGIRFRNVGIVCNWLFAFAGMSLVMFDRFFLIMDFTLLMLSFAVISFCSLSVLCVLIRPGPGQQGGVRKRYDQLKKRALFSVIVILEVLLLRFAWNLAWVVMLMSGTGECLVLMCCTFSSVPSSLVLPLLFLRREGKLVCCRNNTE</sequence>
<reference evidence="2 3" key="1">
    <citation type="submission" date="2021-06" db="EMBL/GenBank/DDBJ databases">
        <authorList>
            <person name="Palmer J.M."/>
        </authorList>
    </citation>
    <scope>NUCLEOTIDE SEQUENCE [LARGE SCALE GENOMIC DNA]</scope>
    <source>
        <strain evidence="3">if_2019</strain>
        <tissue evidence="2">Muscle</tissue>
    </source>
</reference>
<protein>
    <recommendedName>
        <fullName evidence="4">G-protein coupled receptors family 1 profile domain-containing protein</fullName>
    </recommendedName>
</protein>
<feature type="transmembrane region" description="Helical" evidence="1">
    <location>
        <begin position="82"/>
        <end position="103"/>
    </location>
</feature>
<organism evidence="2 3">
    <name type="scientific">Ilyodon furcidens</name>
    <name type="common">goldbreast splitfin</name>
    <dbReference type="NCBI Taxonomy" id="33524"/>
    <lineage>
        <taxon>Eukaryota</taxon>
        <taxon>Metazoa</taxon>
        <taxon>Chordata</taxon>
        <taxon>Craniata</taxon>
        <taxon>Vertebrata</taxon>
        <taxon>Euteleostomi</taxon>
        <taxon>Actinopterygii</taxon>
        <taxon>Neopterygii</taxon>
        <taxon>Teleostei</taxon>
        <taxon>Neoteleostei</taxon>
        <taxon>Acanthomorphata</taxon>
        <taxon>Ovalentaria</taxon>
        <taxon>Atherinomorphae</taxon>
        <taxon>Cyprinodontiformes</taxon>
        <taxon>Goodeidae</taxon>
        <taxon>Ilyodon</taxon>
    </lineage>
</organism>
<feature type="transmembrane region" description="Helical" evidence="1">
    <location>
        <begin position="40"/>
        <end position="62"/>
    </location>
</feature>
<dbReference type="EMBL" id="JAHRIQ010101220">
    <property type="protein sequence ID" value="MEQ2253938.1"/>
    <property type="molecule type" value="Genomic_DNA"/>
</dbReference>
<keyword evidence="1" id="KW-0472">Membrane</keyword>
<feature type="transmembrane region" description="Helical" evidence="1">
    <location>
        <begin position="109"/>
        <end position="137"/>
    </location>
</feature>
<keyword evidence="1" id="KW-1133">Transmembrane helix</keyword>
<keyword evidence="1" id="KW-0812">Transmembrane</keyword>
<comment type="caution">
    <text evidence="2">The sequence shown here is derived from an EMBL/GenBank/DDBJ whole genome shotgun (WGS) entry which is preliminary data.</text>
</comment>
<dbReference type="Proteomes" id="UP001482620">
    <property type="component" value="Unassembled WGS sequence"/>
</dbReference>
<evidence type="ECO:0008006" key="4">
    <source>
        <dbReference type="Google" id="ProtNLM"/>
    </source>
</evidence>
<feature type="transmembrane region" description="Helical" evidence="1">
    <location>
        <begin position="158"/>
        <end position="177"/>
    </location>
</feature>
<keyword evidence="3" id="KW-1185">Reference proteome</keyword>
<feature type="transmembrane region" description="Helical" evidence="1">
    <location>
        <begin position="262"/>
        <end position="283"/>
    </location>
</feature>
<evidence type="ECO:0000313" key="2">
    <source>
        <dbReference type="EMBL" id="MEQ2253938.1"/>
    </source>
</evidence>
<evidence type="ECO:0000313" key="3">
    <source>
        <dbReference type="Proteomes" id="UP001482620"/>
    </source>
</evidence>
<name>A0ABV0V9E6_9TELE</name>
<accession>A0ABV0V9E6</accession>
<feature type="transmembrane region" description="Helical" evidence="1">
    <location>
        <begin position="183"/>
        <end position="208"/>
    </location>
</feature>
<gene>
    <name evidence="2" type="ORF">ILYODFUR_037683</name>
</gene>
<evidence type="ECO:0000256" key="1">
    <source>
        <dbReference type="SAM" id="Phobius"/>
    </source>
</evidence>
<proteinExistence type="predicted"/>
<feature type="transmembrane region" description="Helical" evidence="1">
    <location>
        <begin position="229"/>
        <end position="250"/>
    </location>
</feature>